<sequence length="336" mass="36916">MSKILPVLTFPVLSAVGLTFVTYHPFASGFISKTFFEECANLHNPNRLPPSGYPFVDQGLCALISLFSAFFDQSIFLLWLLTAIVPIVSFMALEASRADRGAPLMVRNPTLPGMLIQTMSFAFTAPLYWLSIIASGRANMRLSFTSTVSKEHAQAIFLAVLLGLVAPTFYMMYFQTPSTTVAFLPFPVFVAIVHDLYIAFTGSSSKSGYSYIRALYILNFLANFYVHLSILLPNINSLQSLKGLFVPSTSLIDLGEPASAHALHMLQWDMYIGIGSTVFATLWFARSAGQFLGLLLWNLVAVPIFGPGAAFAGAALWRESCLHSDVVPRNKKRGKN</sequence>
<feature type="transmembrane region" description="Helical" evidence="1">
    <location>
        <begin position="155"/>
        <end position="174"/>
    </location>
</feature>
<dbReference type="AlphaFoldDB" id="A0A8H5LX91"/>
<keyword evidence="1" id="KW-0472">Membrane</keyword>
<reference evidence="2 3" key="1">
    <citation type="journal article" date="2020" name="ISME J.">
        <title>Uncovering the hidden diversity of litter-decomposition mechanisms in mushroom-forming fungi.</title>
        <authorList>
            <person name="Floudas D."/>
            <person name="Bentzer J."/>
            <person name="Ahren D."/>
            <person name="Johansson T."/>
            <person name="Persson P."/>
            <person name="Tunlid A."/>
        </authorList>
    </citation>
    <scope>NUCLEOTIDE SEQUENCE [LARGE SCALE GENOMIC DNA]</scope>
    <source>
        <strain evidence="2 3">CBS 291.85</strain>
    </source>
</reference>
<comment type="caution">
    <text evidence="2">The sequence shown here is derived from an EMBL/GenBank/DDBJ whole genome shotgun (WGS) entry which is preliminary data.</text>
</comment>
<accession>A0A8H5LX91</accession>
<name>A0A8H5LX91_9AGAR</name>
<dbReference type="Proteomes" id="UP000559256">
    <property type="component" value="Unassembled WGS sequence"/>
</dbReference>
<dbReference type="EMBL" id="JAACJM010000004">
    <property type="protein sequence ID" value="KAF5372893.1"/>
    <property type="molecule type" value="Genomic_DNA"/>
</dbReference>
<feature type="transmembrane region" description="Helical" evidence="1">
    <location>
        <begin position="52"/>
        <end position="71"/>
    </location>
</feature>
<dbReference type="OrthoDB" id="72269at2759"/>
<feature type="transmembrane region" description="Helical" evidence="1">
    <location>
        <begin position="76"/>
        <end position="93"/>
    </location>
</feature>
<evidence type="ECO:0000313" key="2">
    <source>
        <dbReference type="EMBL" id="KAF5372893.1"/>
    </source>
</evidence>
<feature type="transmembrane region" description="Helical" evidence="1">
    <location>
        <begin position="268"/>
        <end position="285"/>
    </location>
</feature>
<feature type="transmembrane region" description="Helical" evidence="1">
    <location>
        <begin position="113"/>
        <end position="134"/>
    </location>
</feature>
<evidence type="ECO:0000313" key="3">
    <source>
        <dbReference type="Proteomes" id="UP000559256"/>
    </source>
</evidence>
<proteinExistence type="predicted"/>
<keyword evidence="3" id="KW-1185">Reference proteome</keyword>
<feature type="transmembrane region" description="Helical" evidence="1">
    <location>
        <begin position="180"/>
        <end position="200"/>
    </location>
</feature>
<feature type="transmembrane region" description="Helical" evidence="1">
    <location>
        <begin position="212"/>
        <end position="232"/>
    </location>
</feature>
<keyword evidence="1" id="KW-1133">Transmembrane helix</keyword>
<feature type="transmembrane region" description="Helical" evidence="1">
    <location>
        <begin position="292"/>
        <end position="317"/>
    </location>
</feature>
<evidence type="ECO:0000256" key="1">
    <source>
        <dbReference type="SAM" id="Phobius"/>
    </source>
</evidence>
<organism evidence="2 3">
    <name type="scientific">Tetrapyrgos nigripes</name>
    <dbReference type="NCBI Taxonomy" id="182062"/>
    <lineage>
        <taxon>Eukaryota</taxon>
        <taxon>Fungi</taxon>
        <taxon>Dikarya</taxon>
        <taxon>Basidiomycota</taxon>
        <taxon>Agaricomycotina</taxon>
        <taxon>Agaricomycetes</taxon>
        <taxon>Agaricomycetidae</taxon>
        <taxon>Agaricales</taxon>
        <taxon>Marasmiineae</taxon>
        <taxon>Marasmiaceae</taxon>
        <taxon>Tetrapyrgos</taxon>
    </lineage>
</organism>
<gene>
    <name evidence="2" type="ORF">D9758_001716</name>
</gene>
<protein>
    <submittedName>
        <fullName evidence="2">Uncharacterized protein</fullName>
    </submittedName>
</protein>
<keyword evidence="1" id="KW-0812">Transmembrane</keyword>